<dbReference type="InParanoid" id="A0A369JPW3"/>
<evidence type="ECO:0000313" key="2">
    <source>
        <dbReference type="Proteomes" id="UP000076154"/>
    </source>
</evidence>
<dbReference type="EMBL" id="LUEZ02000046">
    <property type="protein sequence ID" value="RDB23878.1"/>
    <property type="molecule type" value="Genomic_DNA"/>
</dbReference>
<sequence>MYSDSRTPWAIWLAAWASAAKYVGLKQLLLSDGLVTPELMEHCRKLVIGISGSGMSRMYRHVLFTLEQPFVLDLATSPCFSVIGPLHIEGAQIGFTRVQTIERSERIFIPYSGQCVVRFERSLAPEHTGKRVAVIRVLEILTPIVSTDSTFIPGNKRGIFRMPTVGSLLVKGDHPIMVNADGDSGIARCLRLLM</sequence>
<comment type="caution">
    <text evidence="1">The sequence shown here is derived from an EMBL/GenBank/DDBJ whole genome shotgun (WGS) entry which is preliminary data.</text>
</comment>
<proteinExistence type="predicted"/>
<gene>
    <name evidence="1" type="ORF">Hypma_009318</name>
</gene>
<protein>
    <submittedName>
        <fullName evidence="1">Uncharacterized protein</fullName>
    </submittedName>
</protein>
<dbReference type="AlphaFoldDB" id="A0A369JPW3"/>
<name>A0A369JPW3_HYPMA</name>
<evidence type="ECO:0000313" key="1">
    <source>
        <dbReference type="EMBL" id="RDB23878.1"/>
    </source>
</evidence>
<reference evidence="1" key="1">
    <citation type="submission" date="2018-04" db="EMBL/GenBank/DDBJ databases">
        <title>Whole genome sequencing of Hypsizygus marmoreus.</title>
        <authorList>
            <person name="Choi I.-G."/>
            <person name="Min B."/>
            <person name="Kim J.-G."/>
            <person name="Kim S."/>
            <person name="Oh Y.-L."/>
            <person name="Kong W.-S."/>
            <person name="Park H."/>
            <person name="Jeong J."/>
            <person name="Song E.-S."/>
        </authorList>
    </citation>
    <scope>NUCLEOTIDE SEQUENCE [LARGE SCALE GENOMIC DNA]</scope>
    <source>
        <strain evidence="1">51987-8</strain>
    </source>
</reference>
<organism evidence="1 2">
    <name type="scientific">Hypsizygus marmoreus</name>
    <name type="common">White beech mushroom</name>
    <name type="synonym">Agaricus marmoreus</name>
    <dbReference type="NCBI Taxonomy" id="39966"/>
    <lineage>
        <taxon>Eukaryota</taxon>
        <taxon>Fungi</taxon>
        <taxon>Dikarya</taxon>
        <taxon>Basidiomycota</taxon>
        <taxon>Agaricomycotina</taxon>
        <taxon>Agaricomycetes</taxon>
        <taxon>Agaricomycetidae</taxon>
        <taxon>Agaricales</taxon>
        <taxon>Tricholomatineae</taxon>
        <taxon>Lyophyllaceae</taxon>
        <taxon>Hypsizygus</taxon>
    </lineage>
</organism>
<keyword evidence="2" id="KW-1185">Reference proteome</keyword>
<accession>A0A369JPW3</accession>
<dbReference type="OrthoDB" id="2750929at2759"/>
<dbReference type="Proteomes" id="UP000076154">
    <property type="component" value="Unassembled WGS sequence"/>
</dbReference>